<dbReference type="AlphaFoldDB" id="A0AAD9Q661"/>
<proteinExistence type="predicted"/>
<sequence>MAGSHSVSPDWQSKILKKEYQNFALSLMLDGLRSYIEEEMMIFHQRLLTNLASASPCVCPNPTKHRKTCAWSNHLIGYHRKGFPKWRQSDPTKWSDINCGYWEIAKLFMADLGTSKAAMVDAITTDCTGLINLISWCDHFQVQIHLINAVQETRNTKWVHAPRQELTDAEKSDTLNAIRNLLQDPELVADANAQKALLEITSMEKE</sequence>
<gene>
    <name evidence="1" type="ORF">P5673_022846</name>
</gene>
<comment type="caution">
    <text evidence="1">The sequence shown here is derived from an EMBL/GenBank/DDBJ whole genome shotgun (WGS) entry which is preliminary data.</text>
</comment>
<dbReference type="Pfam" id="PF15112">
    <property type="entry name" value="DUF4559"/>
    <property type="match status" value="1"/>
</dbReference>
<evidence type="ECO:0000313" key="2">
    <source>
        <dbReference type="Proteomes" id="UP001249851"/>
    </source>
</evidence>
<accession>A0AAD9Q661</accession>
<organism evidence="1 2">
    <name type="scientific">Acropora cervicornis</name>
    <name type="common">Staghorn coral</name>
    <dbReference type="NCBI Taxonomy" id="6130"/>
    <lineage>
        <taxon>Eukaryota</taxon>
        <taxon>Metazoa</taxon>
        <taxon>Cnidaria</taxon>
        <taxon>Anthozoa</taxon>
        <taxon>Hexacorallia</taxon>
        <taxon>Scleractinia</taxon>
        <taxon>Astrocoeniina</taxon>
        <taxon>Acroporidae</taxon>
        <taxon>Acropora</taxon>
    </lineage>
</organism>
<reference evidence="1" key="2">
    <citation type="journal article" date="2023" name="Science">
        <title>Genomic signatures of disease resistance in endangered staghorn corals.</title>
        <authorList>
            <person name="Vollmer S.V."/>
            <person name="Selwyn J.D."/>
            <person name="Despard B.A."/>
            <person name="Roesel C.L."/>
        </authorList>
    </citation>
    <scope>NUCLEOTIDE SEQUENCE</scope>
    <source>
        <strain evidence="1">K2</strain>
    </source>
</reference>
<dbReference type="InterPro" id="IPR027897">
    <property type="entry name" value="DUF4559"/>
</dbReference>
<protein>
    <submittedName>
        <fullName evidence="1">Uncharacterized protein</fullName>
    </submittedName>
</protein>
<dbReference type="PANTHER" id="PTHR35083">
    <property type="entry name" value="RGD1565685 PROTEIN"/>
    <property type="match status" value="1"/>
</dbReference>
<reference evidence="1" key="1">
    <citation type="journal article" date="2023" name="G3 (Bethesda)">
        <title>Whole genome assembly and annotation of the endangered Caribbean coral Acropora cervicornis.</title>
        <authorList>
            <person name="Selwyn J.D."/>
            <person name="Vollmer S.V."/>
        </authorList>
    </citation>
    <scope>NUCLEOTIDE SEQUENCE</scope>
    <source>
        <strain evidence="1">K2</strain>
    </source>
</reference>
<keyword evidence="2" id="KW-1185">Reference proteome</keyword>
<dbReference type="Proteomes" id="UP001249851">
    <property type="component" value="Unassembled WGS sequence"/>
</dbReference>
<evidence type="ECO:0000313" key="1">
    <source>
        <dbReference type="EMBL" id="KAK2555507.1"/>
    </source>
</evidence>
<name>A0AAD9Q661_ACRCE</name>
<dbReference type="EMBL" id="JARQWQ010000062">
    <property type="protein sequence ID" value="KAK2555507.1"/>
    <property type="molecule type" value="Genomic_DNA"/>
</dbReference>
<dbReference type="PANTHER" id="PTHR35083:SF1">
    <property type="entry name" value="RGD1565685 PROTEIN"/>
    <property type="match status" value="1"/>
</dbReference>